<dbReference type="Gene3D" id="3.40.50.12780">
    <property type="entry name" value="N-terminal domain of ligase-like"/>
    <property type="match status" value="1"/>
</dbReference>
<dbReference type="GO" id="GO:0006633">
    <property type="term" value="P:fatty acid biosynthetic process"/>
    <property type="evidence" value="ECO:0007669"/>
    <property type="project" value="TreeGrafter"/>
</dbReference>
<dbReference type="InterPro" id="IPR000873">
    <property type="entry name" value="AMP-dep_synth/lig_dom"/>
</dbReference>
<reference evidence="3" key="1">
    <citation type="submission" date="2019-02" db="EMBL/GenBank/DDBJ databases">
        <authorList>
            <person name="Gruber-Vodicka R. H."/>
            <person name="Seah K. B. B."/>
        </authorList>
    </citation>
    <scope>NUCLEOTIDE SEQUENCE</scope>
    <source>
        <strain evidence="3">BECK_BZ15</strain>
    </source>
</reference>
<dbReference type="EMBL" id="CAADEW010000006">
    <property type="protein sequence ID" value="VFJ44306.1"/>
    <property type="molecule type" value="Genomic_DNA"/>
</dbReference>
<dbReference type="GO" id="GO:0070566">
    <property type="term" value="F:adenylyltransferase activity"/>
    <property type="evidence" value="ECO:0007669"/>
    <property type="project" value="TreeGrafter"/>
</dbReference>
<dbReference type="SUPFAM" id="SSF56801">
    <property type="entry name" value="Acetyl-CoA synthetase-like"/>
    <property type="match status" value="1"/>
</dbReference>
<dbReference type="InterPro" id="IPR042099">
    <property type="entry name" value="ANL_N_sf"/>
</dbReference>
<evidence type="ECO:0000313" key="3">
    <source>
        <dbReference type="EMBL" id="VFJ44306.1"/>
    </source>
</evidence>
<dbReference type="PANTHER" id="PTHR22754:SF32">
    <property type="entry name" value="DISCO-INTERACTING PROTEIN 2"/>
    <property type="match status" value="1"/>
</dbReference>
<evidence type="ECO:0000259" key="2">
    <source>
        <dbReference type="Pfam" id="PF00501"/>
    </source>
</evidence>
<protein>
    <submittedName>
        <fullName evidence="3">Polyketide synthase PksJ</fullName>
    </submittedName>
</protein>
<accession>A0A450RYI2</accession>
<evidence type="ECO:0000256" key="1">
    <source>
        <dbReference type="ARBA" id="ARBA00006432"/>
    </source>
</evidence>
<comment type="similarity">
    <text evidence="1">Belongs to the ATP-dependent AMP-binding enzyme family.</text>
</comment>
<dbReference type="PANTHER" id="PTHR22754">
    <property type="entry name" value="DISCO-INTERACTING PROTEIN 2 DIP2 -RELATED"/>
    <property type="match status" value="1"/>
</dbReference>
<organism evidence="3">
    <name type="scientific">Candidatus Kentrum sp. FW</name>
    <dbReference type="NCBI Taxonomy" id="2126338"/>
    <lineage>
        <taxon>Bacteria</taxon>
        <taxon>Pseudomonadati</taxon>
        <taxon>Pseudomonadota</taxon>
        <taxon>Gammaproteobacteria</taxon>
        <taxon>Candidatus Kentrum</taxon>
    </lineage>
</organism>
<dbReference type="AlphaFoldDB" id="A0A450RYI2"/>
<proteinExistence type="inferred from homology"/>
<sequence length="568" mass="63611">MNNRNVSGSSIRKPAISYGGPLKRSANDPTILAHALEQAATTGKGLVYIHSDHSETFQSYEDLLLDARKILHGLRKLGLQPQDKVVFQIESTHDFISAFWGCVLGGFVPVPVTHIAYTHEQVNRTVGKLRHTLQMLDHPLLLIDAHFASEISHSPELLELEKFPVATVDGLRHEQPDYDRYDSQPDETAVMMLTSGSTGIPKGVLLSHRNLLSHSMASAQMNGFSREDINLNWIPIDHVAGLIYFHMRAVYLGQQEIHFPFDLFLQDPLIWLDLIERFRVTIAFGPNFAYGLINDRAEMIEQRRWDLSSMKFFLNGAETIVAKTARRFLQLLAPHRLAPTTLYPSWGMAEVSSGVTFSDNFSLDTSTDDDLFVEVGAPIPGVYLRIVDNQNQLIEDGETGHLQAKGSTVMSGYYRNPRANQDAFTEDGWFDTGDSGFLREGRLTITGRHKDIIIVCGNNYYCHDIEAAVEEIEGIDVSYTAACAIRESGSHTDRLAIFFSAGDADDKQWLMNQIKETVVQKIGLSPDYLIPVGKDSIPKTAIGKIQRQQLKERFESGEFDSRAHHLGP</sequence>
<dbReference type="InterPro" id="IPR045851">
    <property type="entry name" value="AMP-bd_C_sf"/>
</dbReference>
<dbReference type="GO" id="GO:0005886">
    <property type="term" value="C:plasma membrane"/>
    <property type="evidence" value="ECO:0007669"/>
    <property type="project" value="TreeGrafter"/>
</dbReference>
<dbReference type="PROSITE" id="PS00455">
    <property type="entry name" value="AMP_BINDING"/>
    <property type="match status" value="1"/>
</dbReference>
<name>A0A450RYI2_9GAMM</name>
<dbReference type="Gene3D" id="3.30.300.30">
    <property type="match status" value="1"/>
</dbReference>
<dbReference type="Pfam" id="PF00501">
    <property type="entry name" value="AMP-binding"/>
    <property type="match status" value="1"/>
</dbReference>
<gene>
    <name evidence="3" type="ORF">BECKFW1821A_GA0114235_100641</name>
</gene>
<dbReference type="CDD" id="cd05906">
    <property type="entry name" value="A_NRPS_TubE_like"/>
    <property type="match status" value="1"/>
</dbReference>
<dbReference type="InterPro" id="IPR020845">
    <property type="entry name" value="AMP-binding_CS"/>
</dbReference>
<feature type="domain" description="AMP-dependent synthetase/ligase" evidence="2">
    <location>
        <begin position="39"/>
        <end position="414"/>
    </location>
</feature>